<dbReference type="Pfam" id="PF08613">
    <property type="entry name" value="Cyclin"/>
    <property type="match status" value="1"/>
</dbReference>
<protein>
    <recommendedName>
        <fullName evidence="4">Cyclin N-terminal domain-containing protein</fullName>
    </recommendedName>
</protein>
<gene>
    <name evidence="2" type="primary">Mo01077</name>
    <name evidence="2" type="ORF">E5Q_01077</name>
</gene>
<dbReference type="STRING" id="764103.G7DV15"/>
<dbReference type="InterPro" id="IPR013922">
    <property type="entry name" value="Cyclin_PHO80-like"/>
</dbReference>
<dbReference type="RefSeq" id="XP_014565830.1">
    <property type="nucleotide sequence ID" value="XM_014710344.1"/>
</dbReference>
<feature type="compositionally biased region" description="Low complexity" evidence="1">
    <location>
        <begin position="458"/>
        <end position="471"/>
    </location>
</feature>
<dbReference type="Gene3D" id="1.10.472.10">
    <property type="entry name" value="Cyclin-like"/>
    <property type="match status" value="1"/>
</dbReference>
<feature type="compositionally biased region" description="Low complexity" evidence="1">
    <location>
        <begin position="414"/>
        <end position="436"/>
    </location>
</feature>
<dbReference type="GO" id="GO:0016538">
    <property type="term" value="F:cyclin-dependent protein serine/threonine kinase regulator activity"/>
    <property type="evidence" value="ECO:0007669"/>
    <property type="project" value="TreeGrafter"/>
</dbReference>
<dbReference type="Proteomes" id="UP000009131">
    <property type="component" value="Unassembled WGS sequence"/>
</dbReference>
<dbReference type="EMBL" id="BABT02000034">
    <property type="protein sequence ID" value="GAA94425.1"/>
    <property type="molecule type" value="Genomic_DNA"/>
</dbReference>
<reference evidence="2 3" key="2">
    <citation type="journal article" date="2012" name="Open Biol.">
        <title>Characteristics of nucleosomes and linker DNA regions on the genome of the basidiomycete Mixia osmundae revealed by mono- and dinucleosome mapping.</title>
        <authorList>
            <person name="Nishida H."/>
            <person name="Kondo S."/>
            <person name="Matsumoto T."/>
            <person name="Suzuki Y."/>
            <person name="Yoshikawa H."/>
            <person name="Taylor T.D."/>
            <person name="Sugiyama J."/>
        </authorList>
    </citation>
    <scope>NUCLEOTIDE SEQUENCE [LARGE SCALE GENOMIC DNA]</scope>
    <source>
        <strain evidence="3">CBS 9802 / IAM 14324 / JCM 22182 / KY 12970</strain>
    </source>
</reference>
<accession>G7DV15</accession>
<reference evidence="2 3" key="1">
    <citation type="journal article" date="2011" name="J. Gen. Appl. Microbiol.">
        <title>Draft genome sequencing of the enigmatic basidiomycete Mixia osmundae.</title>
        <authorList>
            <person name="Nishida H."/>
            <person name="Nagatsuka Y."/>
            <person name="Sugiyama J."/>
        </authorList>
    </citation>
    <scope>NUCLEOTIDE SEQUENCE [LARGE SCALE GENOMIC DNA]</scope>
    <source>
        <strain evidence="3">CBS 9802 / IAM 14324 / JCM 22182 / KY 12970</strain>
    </source>
</reference>
<evidence type="ECO:0000313" key="2">
    <source>
        <dbReference type="EMBL" id="GAA94425.1"/>
    </source>
</evidence>
<sequence>MLAGWILDGSVSSLSRTRSLGLVSQILGYRALDLGVNTGSVLLGLDRQLACCASGTWSRRPVRLPHRCLTRSEAIFGADWGKLAVLGGHLSRLDKSLMTGLSRIYQKWAFIGTALYSTCDNTLRLLFSPVSLTSQAPRRPKCSAPSAPRSHRQLPMGMPGHNDDFSRWQTPLAAPNRDMYQYQHQSASQAYAKPNAHGQVRMNDQPVEQGSFAPPQYQQYQPYSMANPNAAQVNYGASGWTYGAVPPAPMLSYRAYPSVLPQPAQADMNASAWPENHRQMPVQAAVAPQQNQWPLQSQIQPAVAANNSIRQSAYGQYNDAMHSAVALAQHAQAYQRQAQHAHAQLQLQLQAEQQQPVLVTPSASAVPPPPPAHLSAVPFATFASDVVRLLTTGQQLTSCSLSGFPFDSPVFDSPASPASLRSSRTRTSGSSLNSSGILAGQMTPNTFGAIGSERRARNSSANSGASSPASSLIVTPPSAHHATRVVDIASDDAANLKFASGLPTDINWAFDPAQPSRLNAAVARSTRASATSQSRAMGSRLQTSIAHLLSQTLLSPQVLFLALYYISRLSRHPTSLLLDQCRIAEVGPDHAELGSFKVFVAALIVANKQLDDNSYRNSMFAAVTALQVSDINASEIALLSELQWSSSVDVEEWQAWLQHADMRLTSKIDLPSEAVQLFEDLKGFANTMLARSRACRAELRHLGSSVERGRALPSPPATHSTKLRPVNTLSSLAPKARPRLGRQSSCSDEARQFVSSATISALG</sequence>
<dbReference type="GO" id="GO:0005634">
    <property type="term" value="C:nucleus"/>
    <property type="evidence" value="ECO:0007669"/>
    <property type="project" value="TreeGrafter"/>
</dbReference>
<dbReference type="eggNOG" id="ENOG502SBB7">
    <property type="taxonomic scope" value="Eukaryota"/>
</dbReference>
<keyword evidence="3" id="KW-1185">Reference proteome</keyword>
<feature type="region of interest" description="Disordered" evidence="1">
    <location>
        <begin position="414"/>
        <end position="475"/>
    </location>
</feature>
<feature type="region of interest" description="Disordered" evidence="1">
    <location>
        <begin position="137"/>
        <end position="156"/>
    </location>
</feature>
<comment type="caution">
    <text evidence="2">The sequence shown here is derived from an EMBL/GenBank/DDBJ whole genome shotgun (WGS) entry which is preliminary data.</text>
</comment>
<evidence type="ECO:0000256" key="1">
    <source>
        <dbReference type="SAM" id="MobiDB-lite"/>
    </source>
</evidence>
<proteinExistence type="predicted"/>
<dbReference type="CDD" id="cd20557">
    <property type="entry name" value="CYCLIN_ScPCL1-like"/>
    <property type="match status" value="1"/>
</dbReference>
<organism evidence="2 3">
    <name type="scientific">Mixia osmundae (strain CBS 9802 / IAM 14324 / JCM 22182 / KY 12970)</name>
    <dbReference type="NCBI Taxonomy" id="764103"/>
    <lineage>
        <taxon>Eukaryota</taxon>
        <taxon>Fungi</taxon>
        <taxon>Dikarya</taxon>
        <taxon>Basidiomycota</taxon>
        <taxon>Pucciniomycotina</taxon>
        <taxon>Mixiomycetes</taxon>
        <taxon>Mixiales</taxon>
        <taxon>Mixiaceae</taxon>
        <taxon>Mixia</taxon>
    </lineage>
</organism>
<evidence type="ECO:0000313" key="3">
    <source>
        <dbReference type="Proteomes" id="UP000009131"/>
    </source>
</evidence>
<dbReference type="AlphaFoldDB" id="G7DV15"/>
<name>G7DV15_MIXOS</name>
<dbReference type="InParanoid" id="G7DV15"/>
<dbReference type="OrthoDB" id="244495at2759"/>
<dbReference type="GO" id="GO:0000307">
    <property type="term" value="C:cyclin-dependent protein kinase holoenzyme complex"/>
    <property type="evidence" value="ECO:0007669"/>
    <property type="project" value="TreeGrafter"/>
</dbReference>
<dbReference type="GO" id="GO:0019901">
    <property type="term" value="F:protein kinase binding"/>
    <property type="evidence" value="ECO:0007669"/>
    <property type="project" value="InterPro"/>
</dbReference>
<dbReference type="PANTHER" id="PTHR15615">
    <property type="match status" value="1"/>
</dbReference>
<dbReference type="PANTHER" id="PTHR15615:SF27">
    <property type="entry name" value="PHO85 CYCLIN CLG1"/>
    <property type="match status" value="1"/>
</dbReference>
<evidence type="ECO:0008006" key="4">
    <source>
        <dbReference type="Google" id="ProtNLM"/>
    </source>
</evidence>
<dbReference type="HOGENOM" id="CLU_365656_0_0_1"/>